<name>A0ABX0M0M6_9BURK</name>
<protein>
    <submittedName>
        <fullName evidence="1">Uncharacterized protein</fullName>
    </submittedName>
</protein>
<reference evidence="1 2" key="1">
    <citation type="submission" date="2019-09" db="EMBL/GenBank/DDBJ databases">
        <title>Taxonomy of Antarctic Massilia spp.: description of Massilia rubra sp. nov., Massilia aquatica sp. nov., Massilia mucilaginosa sp. nov., Massilia frigida sp. nov. isolated from streams, lakes and regoliths.</title>
        <authorList>
            <person name="Holochova P."/>
            <person name="Sedlacek I."/>
            <person name="Kralova S."/>
            <person name="Maslanova I."/>
            <person name="Busse H.-J."/>
            <person name="Stankova E."/>
            <person name="Vrbovska V."/>
            <person name="Kovarovic V."/>
            <person name="Bartak M."/>
            <person name="Svec P."/>
            <person name="Pantucek R."/>
        </authorList>
    </citation>
    <scope>NUCLEOTIDE SEQUENCE [LARGE SCALE GENOMIC DNA]</scope>
    <source>
        <strain evidence="1 2">CCM 8693</strain>
    </source>
</reference>
<evidence type="ECO:0000313" key="2">
    <source>
        <dbReference type="Proteomes" id="UP000819052"/>
    </source>
</evidence>
<dbReference type="RefSeq" id="WP_167073622.1">
    <property type="nucleotide sequence ID" value="NZ_VVIW01000001.1"/>
</dbReference>
<proteinExistence type="predicted"/>
<sequence>MTIVPTTSSRTPVDAELNVSDGTDSRAFIVSDDRLTDGQTEEDSWDGPLPAYVSGVFDNSQEAQAHRLASQQREEQDRLAYIERQARQKSLLREHVRDKEFFGLLVKRDGPALIDALNTEIATIWQQNQPVFLHDCKQGKAGQLRPMPQLELRGTTVTIYGFNTLGSTRKILTPLSQKGGSLGVEPLWSYPEWVLGTVPRLRAVIDGFALRAGLERYEEKKVPS</sequence>
<dbReference type="Proteomes" id="UP000819052">
    <property type="component" value="Unassembled WGS sequence"/>
</dbReference>
<organism evidence="1 2">
    <name type="scientific">Massilia aquatica</name>
    <dbReference type="NCBI Taxonomy" id="2609000"/>
    <lineage>
        <taxon>Bacteria</taxon>
        <taxon>Pseudomonadati</taxon>
        <taxon>Pseudomonadota</taxon>
        <taxon>Betaproteobacteria</taxon>
        <taxon>Burkholderiales</taxon>
        <taxon>Oxalobacteraceae</taxon>
        <taxon>Telluria group</taxon>
        <taxon>Massilia</taxon>
    </lineage>
</organism>
<gene>
    <name evidence="1" type="ORF">F1609_00490</name>
</gene>
<comment type="caution">
    <text evidence="1">The sequence shown here is derived from an EMBL/GenBank/DDBJ whole genome shotgun (WGS) entry which is preliminary data.</text>
</comment>
<evidence type="ECO:0000313" key="1">
    <source>
        <dbReference type="EMBL" id="NHZ38650.1"/>
    </source>
</evidence>
<dbReference type="EMBL" id="VVIW01000001">
    <property type="protein sequence ID" value="NHZ38650.1"/>
    <property type="molecule type" value="Genomic_DNA"/>
</dbReference>
<accession>A0ABX0M0M6</accession>
<keyword evidence="2" id="KW-1185">Reference proteome</keyword>